<protein>
    <submittedName>
        <fullName evidence="2">Uncharacterized protein</fullName>
    </submittedName>
</protein>
<dbReference type="Proteomes" id="UP000800038">
    <property type="component" value="Unassembled WGS sequence"/>
</dbReference>
<sequence length="114" mass="13279">MALTAIEPGQISFWCFLFLLDLFPLFPTFVSALPASFISSIRFHRYFRLSSSSTHYFIRLFFAYVLYPSFLRFLVCICLMSLFPTVRFCYVGMLVRSFAGLNTTVTCDFYVSHQ</sequence>
<keyword evidence="3" id="KW-1185">Reference proteome</keyword>
<keyword evidence="1" id="KW-0812">Transmembrane</keyword>
<feature type="transmembrane region" description="Helical" evidence="1">
    <location>
        <begin position="56"/>
        <end position="83"/>
    </location>
</feature>
<name>A0A6A5SUL2_9PLEO</name>
<accession>A0A6A5SUL2</accession>
<reference evidence="2" key="1">
    <citation type="journal article" date="2020" name="Stud. Mycol.">
        <title>101 Dothideomycetes genomes: a test case for predicting lifestyles and emergence of pathogens.</title>
        <authorList>
            <person name="Haridas S."/>
            <person name="Albert R."/>
            <person name="Binder M."/>
            <person name="Bloem J."/>
            <person name="Labutti K."/>
            <person name="Salamov A."/>
            <person name="Andreopoulos B."/>
            <person name="Baker S."/>
            <person name="Barry K."/>
            <person name="Bills G."/>
            <person name="Bluhm B."/>
            <person name="Cannon C."/>
            <person name="Castanera R."/>
            <person name="Culley D."/>
            <person name="Daum C."/>
            <person name="Ezra D."/>
            <person name="Gonzalez J."/>
            <person name="Henrissat B."/>
            <person name="Kuo A."/>
            <person name="Liang C."/>
            <person name="Lipzen A."/>
            <person name="Lutzoni F."/>
            <person name="Magnuson J."/>
            <person name="Mondo S."/>
            <person name="Nolan M."/>
            <person name="Ohm R."/>
            <person name="Pangilinan J."/>
            <person name="Park H.-J."/>
            <person name="Ramirez L."/>
            <person name="Alfaro M."/>
            <person name="Sun H."/>
            <person name="Tritt A."/>
            <person name="Yoshinaga Y."/>
            <person name="Zwiers L.-H."/>
            <person name="Turgeon B."/>
            <person name="Goodwin S."/>
            <person name="Spatafora J."/>
            <person name="Crous P."/>
            <person name="Grigoriev I."/>
        </authorList>
    </citation>
    <scope>NUCLEOTIDE SEQUENCE</scope>
    <source>
        <strain evidence="2">CBS 161.51</strain>
    </source>
</reference>
<dbReference type="EMBL" id="ML976018">
    <property type="protein sequence ID" value="KAF1944191.1"/>
    <property type="molecule type" value="Genomic_DNA"/>
</dbReference>
<evidence type="ECO:0000256" key="1">
    <source>
        <dbReference type="SAM" id="Phobius"/>
    </source>
</evidence>
<organism evidence="2 3">
    <name type="scientific">Clathrospora elynae</name>
    <dbReference type="NCBI Taxonomy" id="706981"/>
    <lineage>
        <taxon>Eukaryota</taxon>
        <taxon>Fungi</taxon>
        <taxon>Dikarya</taxon>
        <taxon>Ascomycota</taxon>
        <taxon>Pezizomycotina</taxon>
        <taxon>Dothideomycetes</taxon>
        <taxon>Pleosporomycetidae</taxon>
        <taxon>Pleosporales</taxon>
        <taxon>Diademaceae</taxon>
        <taxon>Clathrospora</taxon>
    </lineage>
</organism>
<proteinExistence type="predicted"/>
<evidence type="ECO:0000313" key="2">
    <source>
        <dbReference type="EMBL" id="KAF1944191.1"/>
    </source>
</evidence>
<dbReference type="AlphaFoldDB" id="A0A6A5SUL2"/>
<gene>
    <name evidence="2" type="ORF">EJ02DRAFT_103095</name>
</gene>
<evidence type="ECO:0000313" key="3">
    <source>
        <dbReference type="Proteomes" id="UP000800038"/>
    </source>
</evidence>
<keyword evidence="1" id="KW-1133">Transmembrane helix</keyword>
<keyword evidence="1" id="KW-0472">Membrane</keyword>